<dbReference type="EMBL" id="JAHEAC010000098">
    <property type="protein sequence ID" value="MBX8644768.1"/>
    <property type="molecule type" value="Genomic_DNA"/>
</dbReference>
<dbReference type="GO" id="GO:0000287">
    <property type="term" value="F:magnesium ion binding"/>
    <property type="evidence" value="ECO:0007669"/>
    <property type="project" value="InterPro"/>
</dbReference>
<organism evidence="8 9">
    <name type="scientific">Candidatus Sysuiplasma superficiale</name>
    <dbReference type="NCBI Taxonomy" id="2823368"/>
    <lineage>
        <taxon>Archaea</taxon>
        <taxon>Methanobacteriati</taxon>
        <taxon>Thermoplasmatota</taxon>
        <taxon>Thermoplasmata</taxon>
        <taxon>Candidatus Sysuiplasmatales</taxon>
        <taxon>Candidatus Sysuiplasmataceae</taxon>
        <taxon>Candidatus Sysuiplasma</taxon>
    </lineage>
</organism>
<dbReference type="PANTHER" id="PTHR37311:SF1">
    <property type="entry name" value="2-PHOSPHOSULFOLACTATE PHOSPHATASE-RELATED"/>
    <property type="match status" value="1"/>
</dbReference>
<dbReference type="GO" id="GO:0050545">
    <property type="term" value="F:sulfopyruvate decarboxylase activity"/>
    <property type="evidence" value="ECO:0007669"/>
    <property type="project" value="TreeGrafter"/>
</dbReference>
<dbReference type="SUPFAM" id="SSF142823">
    <property type="entry name" value="ComB-like"/>
    <property type="match status" value="1"/>
</dbReference>
<dbReference type="GO" id="GO:0050532">
    <property type="term" value="F:2-phosphosulfolactate phosphatase activity"/>
    <property type="evidence" value="ECO:0007669"/>
    <property type="project" value="UniProtKB-EC"/>
</dbReference>
<comment type="caution">
    <text evidence="8">The sequence shown here is derived from an EMBL/GenBank/DDBJ whole genome shotgun (WGS) entry which is preliminary data.</text>
</comment>
<dbReference type="Proteomes" id="UP000750197">
    <property type="component" value="Unassembled WGS sequence"/>
</dbReference>
<evidence type="ECO:0000313" key="9">
    <source>
        <dbReference type="Proteomes" id="UP000750197"/>
    </source>
</evidence>
<evidence type="ECO:0000313" key="8">
    <source>
        <dbReference type="EMBL" id="MBX8644768.1"/>
    </source>
</evidence>
<dbReference type="Pfam" id="PF04029">
    <property type="entry name" value="2-ph_phosp"/>
    <property type="match status" value="1"/>
</dbReference>
<dbReference type="InterPro" id="IPR036702">
    <property type="entry name" value="ComB-like_sf"/>
</dbReference>
<comment type="cofactor">
    <cofactor evidence="1">
        <name>Mg(2+)</name>
        <dbReference type="ChEBI" id="CHEBI:18420"/>
    </cofactor>
</comment>
<dbReference type="EMBL" id="JAGVSJ010000038">
    <property type="protein sequence ID" value="MBX8632593.1"/>
    <property type="molecule type" value="Genomic_DNA"/>
</dbReference>
<dbReference type="Gene3D" id="3.90.1560.10">
    <property type="entry name" value="ComB-like"/>
    <property type="match status" value="1"/>
</dbReference>
<dbReference type="PANTHER" id="PTHR37311">
    <property type="entry name" value="2-PHOSPHOSULFOLACTATE PHOSPHATASE-RELATED"/>
    <property type="match status" value="1"/>
</dbReference>
<keyword evidence="4" id="KW-0378">Hydrolase</keyword>
<comment type="catalytic activity">
    <reaction evidence="6">
        <text>(2R)-O-phospho-3-sulfolactate + H2O = (2R)-3-sulfolactate + phosphate</text>
        <dbReference type="Rhea" id="RHEA:23416"/>
        <dbReference type="ChEBI" id="CHEBI:15377"/>
        <dbReference type="ChEBI" id="CHEBI:15597"/>
        <dbReference type="ChEBI" id="CHEBI:43474"/>
        <dbReference type="ChEBI" id="CHEBI:58738"/>
        <dbReference type="EC" id="3.1.3.71"/>
    </reaction>
</comment>
<protein>
    <recommendedName>
        <fullName evidence="3">2-phosphosulfolactate phosphatase</fullName>
        <ecNumber evidence="3">3.1.3.71</ecNumber>
    </recommendedName>
</protein>
<evidence type="ECO:0000256" key="2">
    <source>
        <dbReference type="ARBA" id="ARBA00009997"/>
    </source>
</evidence>
<gene>
    <name evidence="7" type="ORF">J9259_08805</name>
    <name evidence="8" type="ORF">KIY12_08630</name>
</gene>
<reference evidence="8" key="1">
    <citation type="submission" date="2021-05" db="EMBL/GenBank/DDBJ databases">
        <title>Genomic insights into ecological role and evolution of a novel Thermoplasmata order Candidatus Sysuiplasmatales.</title>
        <authorList>
            <person name="Yuan Y."/>
        </authorList>
    </citation>
    <scope>NUCLEOTIDE SEQUENCE</scope>
    <source>
        <strain evidence="8">TUT19-bin139</strain>
        <strain evidence="7">YP2-bin.285</strain>
    </source>
</reference>
<dbReference type="EC" id="3.1.3.71" evidence="3"/>
<evidence type="ECO:0000256" key="1">
    <source>
        <dbReference type="ARBA" id="ARBA00001946"/>
    </source>
</evidence>
<accession>A0A8J8CI99</accession>
<sequence length="257" mass="27351">MVLSAELKWYSGSALTSRASDYLAIVDAFRATSMVSVMLHLGVRRIIPVAGVDEALKMKEENSDFILVGEERGIMPPGFSYGNSPSQLYSAASGGLLKGATVVHRSSAGTQSISAALKSKREGAKYTIVTSSMLDASSVASYIMRRNGGRDERLTVVCSGYVDKLYALEDEIAAGALLSSLKEIDPSLKMNEVATSAYLAYRGVNGENLPKLLRGTRSGAKIIEVGQESDIDFCSRFNIFDDVVGVADGVAISNALS</sequence>
<proteinExistence type="inferred from homology"/>
<dbReference type="AlphaFoldDB" id="A0A8J8CI99"/>
<evidence type="ECO:0000256" key="6">
    <source>
        <dbReference type="ARBA" id="ARBA00033711"/>
    </source>
</evidence>
<evidence type="ECO:0000256" key="4">
    <source>
        <dbReference type="ARBA" id="ARBA00022801"/>
    </source>
</evidence>
<dbReference type="InterPro" id="IPR005238">
    <property type="entry name" value="ComB-like"/>
</dbReference>
<keyword evidence="5" id="KW-0460">Magnesium</keyword>
<evidence type="ECO:0000256" key="5">
    <source>
        <dbReference type="ARBA" id="ARBA00022842"/>
    </source>
</evidence>
<dbReference type="Proteomes" id="UP000716004">
    <property type="component" value="Unassembled WGS sequence"/>
</dbReference>
<evidence type="ECO:0000256" key="3">
    <source>
        <dbReference type="ARBA" id="ARBA00012953"/>
    </source>
</evidence>
<comment type="similarity">
    <text evidence="2">Belongs to the ComB family.</text>
</comment>
<name>A0A8J8CI99_9ARCH</name>
<evidence type="ECO:0000313" key="7">
    <source>
        <dbReference type="EMBL" id="MBX8632593.1"/>
    </source>
</evidence>